<gene>
    <name evidence="1" type="ORF">AAHA92_02178</name>
</gene>
<organism evidence="1 2">
    <name type="scientific">Salvia divinorum</name>
    <name type="common">Maria pastora</name>
    <name type="synonym">Diviner's sage</name>
    <dbReference type="NCBI Taxonomy" id="28513"/>
    <lineage>
        <taxon>Eukaryota</taxon>
        <taxon>Viridiplantae</taxon>
        <taxon>Streptophyta</taxon>
        <taxon>Embryophyta</taxon>
        <taxon>Tracheophyta</taxon>
        <taxon>Spermatophyta</taxon>
        <taxon>Magnoliopsida</taxon>
        <taxon>eudicotyledons</taxon>
        <taxon>Gunneridae</taxon>
        <taxon>Pentapetalae</taxon>
        <taxon>asterids</taxon>
        <taxon>lamiids</taxon>
        <taxon>Lamiales</taxon>
        <taxon>Lamiaceae</taxon>
        <taxon>Nepetoideae</taxon>
        <taxon>Mentheae</taxon>
        <taxon>Salviinae</taxon>
        <taxon>Salvia</taxon>
        <taxon>Salvia subgen. Calosphace</taxon>
    </lineage>
</organism>
<comment type="caution">
    <text evidence="1">The sequence shown here is derived from an EMBL/GenBank/DDBJ whole genome shotgun (WGS) entry which is preliminary data.</text>
</comment>
<reference evidence="1 2" key="1">
    <citation type="submission" date="2024-06" db="EMBL/GenBank/DDBJ databases">
        <title>A chromosome level genome sequence of Diviner's sage (Salvia divinorum).</title>
        <authorList>
            <person name="Ford S.A."/>
            <person name="Ro D.-K."/>
            <person name="Ness R.W."/>
            <person name="Phillips M.A."/>
        </authorList>
    </citation>
    <scope>NUCLEOTIDE SEQUENCE [LARGE SCALE GENOMIC DNA]</scope>
    <source>
        <strain evidence="1">SAF-2024a</strain>
        <tissue evidence="1">Leaf</tissue>
    </source>
</reference>
<proteinExistence type="predicted"/>
<evidence type="ECO:0000313" key="2">
    <source>
        <dbReference type="Proteomes" id="UP001567538"/>
    </source>
</evidence>
<dbReference type="EMBL" id="JBEAFC010000002">
    <property type="protein sequence ID" value="KAL1566583.1"/>
    <property type="molecule type" value="Genomic_DNA"/>
</dbReference>
<sequence length="80" mass="9035">MTIEGFDESMPACSIPRPHSCKLRRSPPAVALSLDDRLLPLNFHYLNLPSMRLHTIESVRQRLAFPESNSRSISTGVILF</sequence>
<dbReference type="Proteomes" id="UP001567538">
    <property type="component" value="Unassembled WGS sequence"/>
</dbReference>
<accession>A0ABD1IFJ7</accession>
<keyword evidence="2" id="KW-1185">Reference proteome</keyword>
<evidence type="ECO:0000313" key="1">
    <source>
        <dbReference type="EMBL" id="KAL1566583.1"/>
    </source>
</evidence>
<name>A0ABD1IFJ7_SALDI</name>
<protein>
    <submittedName>
        <fullName evidence="1">Uncharacterized protein</fullName>
    </submittedName>
</protein>
<dbReference type="AlphaFoldDB" id="A0ABD1IFJ7"/>